<dbReference type="Pfam" id="PF07690">
    <property type="entry name" value="MFS_1"/>
    <property type="match status" value="1"/>
</dbReference>
<evidence type="ECO:0000313" key="6">
    <source>
        <dbReference type="Proteomes" id="UP000507470"/>
    </source>
</evidence>
<proteinExistence type="predicted"/>
<protein>
    <submittedName>
        <fullName evidence="5">NAGLT1</fullName>
    </submittedName>
</protein>
<feature type="transmembrane region" description="Helical" evidence="4">
    <location>
        <begin position="471"/>
        <end position="489"/>
    </location>
</feature>
<dbReference type="InterPro" id="IPR036259">
    <property type="entry name" value="MFS_trans_sf"/>
</dbReference>
<dbReference type="InterPro" id="IPR011701">
    <property type="entry name" value="MFS"/>
</dbReference>
<dbReference type="AlphaFoldDB" id="A0A6J8EFC0"/>
<feature type="transmembrane region" description="Helical" evidence="4">
    <location>
        <begin position="203"/>
        <end position="224"/>
    </location>
</feature>
<accession>A0A6J8EFC0</accession>
<feature type="transmembrane region" description="Helical" evidence="4">
    <location>
        <begin position="170"/>
        <end position="191"/>
    </location>
</feature>
<evidence type="ECO:0000256" key="1">
    <source>
        <dbReference type="ARBA" id="ARBA00022692"/>
    </source>
</evidence>
<keyword evidence="2 4" id="KW-1133">Transmembrane helix</keyword>
<evidence type="ECO:0000256" key="2">
    <source>
        <dbReference type="ARBA" id="ARBA00022989"/>
    </source>
</evidence>
<dbReference type="PANTHER" id="PTHR23121">
    <property type="entry name" value="SODIUM-DEPENDENT GLUCOSE TRANSPORTER 1"/>
    <property type="match status" value="1"/>
</dbReference>
<feature type="transmembrane region" description="Helical" evidence="4">
    <location>
        <begin position="383"/>
        <end position="402"/>
    </location>
</feature>
<feature type="transmembrane region" description="Helical" evidence="4">
    <location>
        <begin position="293"/>
        <end position="315"/>
    </location>
</feature>
<dbReference type="OrthoDB" id="9626824at2759"/>
<feature type="transmembrane region" description="Helical" evidence="4">
    <location>
        <begin position="414"/>
        <end position="432"/>
    </location>
</feature>
<feature type="transmembrane region" description="Helical" evidence="4">
    <location>
        <begin position="501"/>
        <end position="523"/>
    </location>
</feature>
<sequence>MFHCKNSEEQQVKYGIKNEYGYGSRGITNISFLADIDVFRKDSETSNAANVIKTNVELFWKQLSMDPIFRRKNIVFVTLCLGMATVGWVMGQLGPSLLDLQAITDSTLEEASWFVTATFIGYLCGALISGGIFERMNAFLIISISLLLMASTAAAIPFCVMYEVMVLMHIFKGIGAGLLDAAGNSVFILKFREDKSARSYMQTLHFTFAVGGILSPITTAPFLLPTPLSENSVTHWPSATKSYESTFSNAGMSGIFTTNSNGLNFTTSTVGVKNADYNKSDIGEGRESILYQAYLISAGLCLLAAIPFLCLCWQSRSESRTNIKNPDGKEKRHRKLPLPFKLLILVLMSLFIGMDNGLEDTYFGFFTAFTVNQFRWTKQTGSYLVSVYWAAYAFGRFTAIFIVPHFKPSTLLRIYINIILIATIGIFLSTMFEFPAGIWIFSPAVGFSISVFFPSILLWTEEDFFPVTGKVASILMFSASLGSMINPIMIGYLMDNLSPKWFIYITSGQTFVLLVLTWTVTFVSRQSNKYSFENEIQISVEIKEKRK</sequence>
<dbReference type="PANTHER" id="PTHR23121:SF9">
    <property type="entry name" value="SODIUM-DEPENDENT GLUCOSE TRANSPORTER 1"/>
    <property type="match status" value="1"/>
</dbReference>
<feature type="transmembrane region" description="Helical" evidence="4">
    <location>
        <begin position="336"/>
        <end position="354"/>
    </location>
</feature>
<dbReference type="Proteomes" id="UP000507470">
    <property type="component" value="Unassembled WGS sequence"/>
</dbReference>
<dbReference type="SUPFAM" id="SSF103473">
    <property type="entry name" value="MFS general substrate transporter"/>
    <property type="match status" value="1"/>
</dbReference>
<gene>
    <name evidence="5" type="ORF">MCOR_51742</name>
</gene>
<feature type="transmembrane region" description="Helical" evidence="4">
    <location>
        <begin position="140"/>
        <end position="164"/>
    </location>
</feature>
<reference evidence="5 6" key="1">
    <citation type="submission" date="2020-06" db="EMBL/GenBank/DDBJ databases">
        <authorList>
            <person name="Li R."/>
            <person name="Bekaert M."/>
        </authorList>
    </citation>
    <scope>NUCLEOTIDE SEQUENCE [LARGE SCALE GENOMIC DNA]</scope>
    <source>
        <strain evidence="6">wild</strain>
    </source>
</reference>
<keyword evidence="3 4" id="KW-0472">Membrane</keyword>
<evidence type="ECO:0000256" key="4">
    <source>
        <dbReference type="SAM" id="Phobius"/>
    </source>
</evidence>
<keyword evidence="1 4" id="KW-0812">Transmembrane</keyword>
<dbReference type="Gene3D" id="1.20.1250.20">
    <property type="entry name" value="MFS general substrate transporter like domains"/>
    <property type="match status" value="2"/>
</dbReference>
<evidence type="ECO:0000256" key="3">
    <source>
        <dbReference type="ARBA" id="ARBA00023136"/>
    </source>
</evidence>
<organism evidence="5 6">
    <name type="scientific">Mytilus coruscus</name>
    <name type="common">Sea mussel</name>
    <dbReference type="NCBI Taxonomy" id="42192"/>
    <lineage>
        <taxon>Eukaryota</taxon>
        <taxon>Metazoa</taxon>
        <taxon>Spiralia</taxon>
        <taxon>Lophotrochozoa</taxon>
        <taxon>Mollusca</taxon>
        <taxon>Bivalvia</taxon>
        <taxon>Autobranchia</taxon>
        <taxon>Pteriomorphia</taxon>
        <taxon>Mytilida</taxon>
        <taxon>Mytiloidea</taxon>
        <taxon>Mytilidae</taxon>
        <taxon>Mytilinae</taxon>
        <taxon>Mytilus</taxon>
    </lineage>
</organism>
<keyword evidence="6" id="KW-1185">Reference proteome</keyword>
<dbReference type="GO" id="GO:0022857">
    <property type="term" value="F:transmembrane transporter activity"/>
    <property type="evidence" value="ECO:0007669"/>
    <property type="project" value="InterPro"/>
</dbReference>
<feature type="transmembrane region" description="Helical" evidence="4">
    <location>
        <begin position="74"/>
        <end position="91"/>
    </location>
</feature>
<name>A0A6J8EFC0_MYTCO</name>
<evidence type="ECO:0000313" key="5">
    <source>
        <dbReference type="EMBL" id="CAC5419399.1"/>
    </source>
</evidence>
<feature type="transmembrane region" description="Helical" evidence="4">
    <location>
        <begin position="438"/>
        <end position="459"/>
    </location>
</feature>
<feature type="transmembrane region" description="Helical" evidence="4">
    <location>
        <begin position="111"/>
        <end position="133"/>
    </location>
</feature>
<dbReference type="EMBL" id="CACVKT020009029">
    <property type="protein sequence ID" value="CAC5419399.1"/>
    <property type="molecule type" value="Genomic_DNA"/>
</dbReference>